<dbReference type="Pfam" id="PF00392">
    <property type="entry name" value="GntR"/>
    <property type="match status" value="1"/>
</dbReference>
<evidence type="ECO:0000313" key="7">
    <source>
        <dbReference type="Proteomes" id="UP001595713"/>
    </source>
</evidence>
<dbReference type="PROSITE" id="PS50949">
    <property type="entry name" value="HTH_GNTR"/>
    <property type="match status" value="1"/>
</dbReference>
<reference evidence="7" key="1">
    <citation type="journal article" date="2019" name="Int. J. Syst. Evol. Microbiol.">
        <title>The Global Catalogue of Microorganisms (GCM) 10K type strain sequencing project: providing services to taxonomists for standard genome sequencing and annotation.</title>
        <authorList>
            <consortium name="The Broad Institute Genomics Platform"/>
            <consortium name="The Broad Institute Genome Sequencing Center for Infectious Disease"/>
            <person name="Wu L."/>
            <person name="Ma J."/>
        </authorList>
    </citation>
    <scope>NUCLEOTIDE SEQUENCE [LARGE SCALE GENOMIC DNA]</scope>
    <source>
        <strain evidence="7">KCTC 42739</strain>
    </source>
</reference>
<dbReference type="SMART" id="SM00895">
    <property type="entry name" value="FCD"/>
    <property type="match status" value="1"/>
</dbReference>
<keyword evidence="2" id="KW-0238">DNA-binding</keyword>
<feature type="region of interest" description="Disordered" evidence="4">
    <location>
        <begin position="1"/>
        <end position="24"/>
    </location>
</feature>
<proteinExistence type="predicted"/>
<keyword evidence="1" id="KW-0805">Transcription regulation</keyword>
<dbReference type="SUPFAM" id="SSF48008">
    <property type="entry name" value="GntR ligand-binding domain-like"/>
    <property type="match status" value="1"/>
</dbReference>
<feature type="domain" description="HTH gntR-type" evidence="5">
    <location>
        <begin position="30"/>
        <end position="98"/>
    </location>
</feature>
<organism evidence="6 7">
    <name type="scientific">Sphingomonas hylomeconis</name>
    <dbReference type="NCBI Taxonomy" id="1395958"/>
    <lineage>
        <taxon>Bacteria</taxon>
        <taxon>Pseudomonadati</taxon>
        <taxon>Pseudomonadota</taxon>
        <taxon>Alphaproteobacteria</taxon>
        <taxon>Sphingomonadales</taxon>
        <taxon>Sphingomonadaceae</taxon>
        <taxon>Sphingomonas</taxon>
    </lineage>
</organism>
<keyword evidence="3" id="KW-0804">Transcription</keyword>
<dbReference type="PANTHER" id="PTHR43537:SF44">
    <property type="entry name" value="GNTR FAMILY REGULATORY PROTEIN"/>
    <property type="match status" value="1"/>
</dbReference>
<protein>
    <submittedName>
        <fullName evidence="6">FadR/GntR family transcriptional regulator</fullName>
    </submittedName>
</protein>
<dbReference type="Proteomes" id="UP001595713">
    <property type="component" value="Unassembled WGS sequence"/>
</dbReference>
<gene>
    <name evidence="6" type="ORF">ACFONA_03905</name>
</gene>
<dbReference type="EMBL" id="JBHRXP010000001">
    <property type="protein sequence ID" value="MFC3579297.1"/>
    <property type="molecule type" value="Genomic_DNA"/>
</dbReference>
<dbReference type="InterPro" id="IPR036390">
    <property type="entry name" value="WH_DNA-bd_sf"/>
</dbReference>
<feature type="compositionally biased region" description="Basic and acidic residues" evidence="4">
    <location>
        <begin position="1"/>
        <end position="12"/>
    </location>
</feature>
<dbReference type="SMART" id="SM00345">
    <property type="entry name" value="HTH_GNTR"/>
    <property type="match status" value="1"/>
</dbReference>
<dbReference type="RefSeq" id="WP_261295262.1">
    <property type="nucleotide sequence ID" value="NZ_JANQBK010000014.1"/>
</dbReference>
<name>A0ABV7SUE6_9SPHN</name>
<dbReference type="InterPro" id="IPR011711">
    <property type="entry name" value="GntR_C"/>
</dbReference>
<evidence type="ECO:0000259" key="5">
    <source>
        <dbReference type="PROSITE" id="PS50949"/>
    </source>
</evidence>
<dbReference type="Pfam" id="PF07729">
    <property type="entry name" value="FCD"/>
    <property type="match status" value="1"/>
</dbReference>
<dbReference type="SUPFAM" id="SSF46785">
    <property type="entry name" value="Winged helix' DNA-binding domain"/>
    <property type="match status" value="1"/>
</dbReference>
<dbReference type="CDD" id="cd07377">
    <property type="entry name" value="WHTH_GntR"/>
    <property type="match status" value="1"/>
</dbReference>
<dbReference type="Gene3D" id="1.10.10.10">
    <property type="entry name" value="Winged helix-like DNA-binding domain superfamily/Winged helix DNA-binding domain"/>
    <property type="match status" value="1"/>
</dbReference>
<dbReference type="PRINTS" id="PR00035">
    <property type="entry name" value="HTHGNTR"/>
</dbReference>
<dbReference type="InterPro" id="IPR000524">
    <property type="entry name" value="Tscrpt_reg_HTH_GntR"/>
</dbReference>
<evidence type="ECO:0000256" key="1">
    <source>
        <dbReference type="ARBA" id="ARBA00023015"/>
    </source>
</evidence>
<evidence type="ECO:0000313" key="6">
    <source>
        <dbReference type="EMBL" id="MFC3579297.1"/>
    </source>
</evidence>
<dbReference type="Gene3D" id="1.20.120.530">
    <property type="entry name" value="GntR ligand-binding domain-like"/>
    <property type="match status" value="1"/>
</dbReference>
<keyword evidence="7" id="KW-1185">Reference proteome</keyword>
<evidence type="ECO:0000256" key="4">
    <source>
        <dbReference type="SAM" id="MobiDB-lite"/>
    </source>
</evidence>
<evidence type="ECO:0000256" key="2">
    <source>
        <dbReference type="ARBA" id="ARBA00023125"/>
    </source>
</evidence>
<dbReference type="InterPro" id="IPR008920">
    <property type="entry name" value="TF_FadR/GntR_C"/>
</dbReference>
<accession>A0ABV7SUE6</accession>
<sequence length="261" mass="28616">MLKTDKIPRIDAGDDPSFEDAARLPADDGRNLTSSIVNDLGLAIVTQTYRPGEPFPTEAELCLSYAASRPVLREAVKMLTAKGLLLARKRAGTLVQPEANWNLLDPDVLRWMLQRAFSIDLLIDFTEIRMSIEPRAATLAAHSASGPQRRAIIDAIDRMYAADRGEEDALEADIAFHIAVLEASNNRFMRQFTGLAETTLRFSIRRTNEYKGVPRASALDHKKVADAIVGGRAQLAGTLMSNLIRGALDLLLAASNLPPRP</sequence>
<comment type="caution">
    <text evidence="6">The sequence shown here is derived from an EMBL/GenBank/DDBJ whole genome shotgun (WGS) entry which is preliminary data.</text>
</comment>
<dbReference type="PANTHER" id="PTHR43537">
    <property type="entry name" value="TRANSCRIPTIONAL REGULATOR, GNTR FAMILY"/>
    <property type="match status" value="1"/>
</dbReference>
<evidence type="ECO:0000256" key="3">
    <source>
        <dbReference type="ARBA" id="ARBA00023163"/>
    </source>
</evidence>
<dbReference type="InterPro" id="IPR036388">
    <property type="entry name" value="WH-like_DNA-bd_sf"/>
</dbReference>